<dbReference type="InterPro" id="IPR011009">
    <property type="entry name" value="Kinase-like_dom_sf"/>
</dbReference>
<name>A0A6S7IGP2_PARCT</name>
<keyword evidence="2" id="KW-0808">Transferase</keyword>
<dbReference type="PROSITE" id="PS50011">
    <property type="entry name" value="PROTEIN_KINASE_DOM"/>
    <property type="match status" value="1"/>
</dbReference>
<dbReference type="Pfam" id="PF00069">
    <property type="entry name" value="Pkinase"/>
    <property type="match status" value="1"/>
</dbReference>
<accession>A0A6S7IGP2</accession>
<dbReference type="InterPro" id="IPR000719">
    <property type="entry name" value="Prot_kinase_dom"/>
</dbReference>
<comment type="similarity">
    <text evidence="1">Belongs to the protein kinase superfamily. STE Ser/Thr protein kinase family. STE20 subfamily.</text>
</comment>
<dbReference type="GO" id="GO:0043539">
    <property type="term" value="F:protein serine/threonine kinase activator activity"/>
    <property type="evidence" value="ECO:0007669"/>
    <property type="project" value="InterPro"/>
</dbReference>
<protein>
    <submittedName>
        <fullName evidence="2">STE20-related kinase adapter alpha isoform X3</fullName>
    </submittedName>
</protein>
<dbReference type="GO" id="GO:1902554">
    <property type="term" value="C:serine/threonine protein kinase complex"/>
    <property type="evidence" value="ECO:0007669"/>
    <property type="project" value="TreeGrafter"/>
</dbReference>
<evidence type="ECO:0000256" key="1">
    <source>
        <dbReference type="ARBA" id="ARBA00008874"/>
    </source>
</evidence>
<feature type="non-terminal residue" evidence="2">
    <location>
        <position position="150"/>
    </location>
</feature>
<organism evidence="2 3">
    <name type="scientific">Paramuricea clavata</name>
    <name type="common">Red gorgonian</name>
    <name type="synonym">Violescent sea-whip</name>
    <dbReference type="NCBI Taxonomy" id="317549"/>
    <lineage>
        <taxon>Eukaryota</taxon>
        <taxon>Metazoa</taxon>
        <taxon>Cnidaria</taxon>
        <taxon>Anthozoa</taxon>
        <taxon>Octocorallia</taxon>
        <taxon>Malacalcyonacea</taxon>
        <taxon>Plexauridae</taxon>
        <taxon>Paramuricea</taxon>
    </lineage>
</organism>
<proteinExistence type="inferred from homology"/>
<evidence type="ECO:0000313" key="2">
    <source>
        <dbReference type="EMBL" id="CAB4018205.1"/>
    </source>
</evidence>
<evidence type="ECO:0000313" key="3">
    <source>
        <dbReference type="Proteomes" id="UP001152795"/>
    </source>
</evidence>
<dbReference type="EMBL" id="CACRXK020009902">
    <property type="protein sequence ID" value="CAB4018205.1"/>
    <property type="molecule type" value="Genomic_DNA"/>
</dbReference>
<comment type="caution">
    <text evidence="2">The sequence shown here is derived from an EMBL/GenBank/DDBJ whole genome shotgun (WGS) entry which is preliminary data.</text>
</comment>
<gene>
    <name evidence="2" type="ORF">PACLA_8A058718</name>
</gene>
<dbReference type="Proteomes" id="UP001152795">
    <property type="component" value="Unassembled WGS sequence"/>
</dbReference>
<dbReference type="PANTHER" id="PTHR48014">
    <property type="entry name" value="SERINE/THREONINE-PROTEIN KINASE FRAY2"/>
    <property type="match status" value="1"/>
</dbReference>
<dbReference type="GO" id="GO:0004672">
    <property type="term" value="F:protein kinase activity"/>
    <property type="evidence" value="ECO:0007669"/>
    <property type="project" value="InterPro"/>
</dbReference>
<dbReference type="AlphaFoldDB" id="A0A6S7IGP2"/>
<dbReference type="PANTHER" id="PTHR48014:SF21">
    <property type="entry name" value="SERINE_THREONINE-PROTEIN KINASE FRAY2"/>
    <property type="match status" value="1"/>
</dbReference>
<keyword evidence="2" id="KW-0418">Kinase</keyword>
<dbReference type="OrthoDB" id="840771at2759"/>
<dbReference type="GO" id="GO:0005524">
    <property type="term" value="F:ATP binding"/>
    <property type="evidence" value="ECO:0007669"/>
    <property type="project" value="InterPro"/>
</dbReference>
<keyword evidence="3" id="KW-1185">Reference proteome</keyword>
<dbReference type="SUPFAM" id="SSF56112">
    <property type="entry name" value="Protein kinase-like (PK-like)"/>
    <property type="match status" value="1"/>
</dbReference>
<dbReference type="GO" id="GO:0006611">
    <property type="term" value="P:protein export from nucleus"/>
    <property type="evidence" value="ECO:0007669"/>
    <property type="project" value="TreeGrafter"/>
</dbReference>
<sequence>MSSAEKLLSNSCFSLVSLSVDPKDYHCLKQIGSGFGDLTSIWLARYKDITKNIVIKKTYLDISDSDKIDLMRHEVHLSRVLSHPNILPSLGAFVCDKELWTVSPFMQFGSCDKIMTAGFPYGLPEAAIAYILRDVLKALDNIHRMGYIHR</sequence>
<dbReference type="Gene3D" id="3.30.200.20">
    <property type="entry name" value="Phosphorylase Kinase, domain 1"/>
    <property type="match status" value="1"/>
</dbReference>
<reference evidence="2" key="1">
    <citation type="submission" date="2020-04" db="EMBL/GenBank/DDBJ databases">
        <authorList>
            <person name="Alioto T."/>
            <person name="Alioto T."/>
            <person name="Gomez Garrido J."/>
        </authorList>
    </citation>
    <scope>NUCLEOTIDE SEQUENCE</scope>
    <source>
        <strain evidence="2">A484AB</strain>
    </source>
</reference>
<dbReference type="InterPro" id="IPR047173">
    <property type="entry name" value="STRAD_A/B-like"/>
</dbReference>